<accession>A0A915Z4S1</accession>
<protein>
    <submittedName>
        <fullName evidence="2">Uncharacterized protein</fullName>
    </submittedName>
</protein>
<evidence type="ECO:0000256" key="1">
    <source>
        <dbReference type="SAM" id="MobiDB-lite"/>
    </source>
</evidence>
<comment type="caution">
    <text evidence="2">The sequence shown here is derived from an EMBL/GenBank/DDBJ whole genome shotgun (WGS) entry which is preliminary data.</text>
</comment>
<dbReference type="OrthoDB" id="10046555at2759"/>
<evidence type="ECO:0000313" key="2">
    <source>
        <dbReference type="EMBL" id="CAB5362192.1"/>
    </source>
</evidence>
<feature type="region of interest" description="Disordered" evidence="1">
    <location>
        <begin position="40"/>
        <end position="128"/>
    </location>
</feature>
<dbReference type="VEuPathDB" id="FungiDB:RhiirFUN_014605"/>
<reference evidence="2" key="1">
    <citation type="submission" date="2020-05" db="EMBL/GenBank/DDBJ databases">
        <authorList>
            <person name="Rincon C."/>
            <person name="Sanders R I."/>
            <person name="Robbins C."/>
            <person name="Chaturvedi A."/>
        </authorList>
    </citation>
    <scope>NUCLEOTIDE SEQUENCE</scope>
    <source>
        <strain evidence="2">CHB12</strain>
    </source>
</reference>
<sequence length="405" mass="43943">MGRGKHNSSSMLCKCCYSGENAINFSSLFLVKLPPSPCGSATTAPLRGSATTAPLRGSATTAPLRGSATTAPLRGSATTAPLRGSATTAPLRGSATTAPLRGSATTAPLRGSATTAPLRGSATTAPLRGRVLPPLPFVGECYHRSPSWECNHRSPSWECYHRSPSWECYHRSPSWESATTAPLRGSATTAPLRGSATTAPLRGSATTAPLRGSATTAPLRGSATTLPFVGVPYIRVQHFPSFPWVFSSFGFVHFRTRRQASLFYIQTRNKSYQYDEDRGPFKFYAAKYFNSDRKVNYTLDEEADINDENKPKKRKVIEIIDDDLSSEENSETIQQAREGTYPVAKEAANITGEHVKDFSEGRKGFQETAKGGAKQLATQFKSRVSDYAKPLNVAYGLYENEYVSI</sequence>
<evidence type="ECO:0000313" key="3">
    <source>
        <dbReference type="Proteomes" id="UP000684084"/>
    </source>
</evidence>
<proteinExistence type="predicted"/>
<dbReference type="Proteomes" id="UP000684084">
    <property type="component" value="Unassembled WGS sequence"/>
</dbReference>
<name>A0A915Z4S1_9GLOM</name>
<dbReference type="EMBL" id="CAGKOT010000017">
    <property type="protein sequence ID" value="CAB5362192.1"/>
    <property type="molecule type" value="Genomic_DNA"/>
</dbReference>
<gene>
    <name evidence="2" type="ORF">CHRIB12_LOCUS8976</name>
</gene>
<feature type="region of interest" description="Disordered" evidence="1">
    <location>
        <begin position="179"/>
        <end position="216"/>
    </location>
</feature>
<dbReference type="AlphaFoldDB" id="A0A915Z4S1"/>
<organism evidence="2 3">
    <name type="scientific">Rhizophagus irregularis</name>
    <dbReference type="NCBI Taxonomy" id="588596"/>
    <lineage>
        <taxon>Eukaryota</taxon>
        <taxon>Fungi</taxon>
        <taxon>Fungi incertae sedis</taxon>
        <taxon>Mucoromycota</taxon>
        <taxon>Glomeromycotina</taxon>
        <taxon>Glomeromycetes</taxon>
        <taxon>Glomerales</taxon>
        <taxon>Glomeraceae</taxon>
        <taxon>Rhizophagus</taxon>
    </lineage>
</organism>